<keyword evidence="2" id="KW-1133">Transmembrane helix</keyword>
<keyword evidence="2" id="KW-0812">Transmembrane</keyword>
<sequence>MMNTALLKQGFSLARDIFDRVNEYREEKQREAYEVLREAAEQVNVDELKGRGTELFDDTRREAGALTQAAHRRLDQARAELTDRAQQTGKQVDSAKTRMVDRVTGKEAKRQARKKRTRRALTTTGIIALLAAIAGAVYYFFFGPGKKAEPDTAPPRVEEHSGEKEANLVYSTSTDGGSAAGPLSEEPAERDEELLTSIDEQLATLADDGGEQEQPEDQDELDALKSDAEKTAEELEAEIDKELGKEK</sequence>
<feature type="region of interest" description="Disordered" evidence="1">
    <location>
        <begin position="149"/>
        <end position="247"/>
    </location>
</feature>
<keyword evidence="4" id="KW-1185">Reference proteome</keyword>
<protein>
    <submittedName>
        <fullName evidence="3">Uncharacterized protein</fullName>
    </submittedName>
</protein>
<feature type="compositionally biased region" description="Basic and acidic residues" evidence="1">
    <location>
        <begin position="93"/>
        <end position="110"/>
    </location>
</feature>
<organism evidence="3 4">
    <name type="scientific">Corynebacterium breve</name>
    <dbReference type="NCBI Taxonomy" id="3049799"/>
    <lineage>
        <taxon>Bacteria</taxon>
        <taxon>Bacillati</taxon>
        <taxon>Actinomycetota</taxon>
        <taxon>Actinomycetes</taxon>
        <taxon>Mycobacteriales</taxon>
        <taxon>Corynebacteriaceae</taxon>
        <taxon>Corynebacterium</taxon>
    </lineage>
</organism>
<feature type="compositionally biased region" description="Basic and acidic residues" evidence="1">
    <location>
        <begin position="222"/>
        <end position="247"/>
    </location>
</feature>
<accession>A0ABY8VDH5</accession>
<gene>
    <name evidence="3" type="ORF">QP027_11690</name>
</gene>
<feature type="compositionally biased region" description="Acidic residues" evidence="1">
    <location>
        <begin position="208"/>
        <end position="221"/>
    </location>
</feature>
<evidence type="ECO:0000256" key="2">
    <source>
        <dbReference type="SAM" id="Phobius"/>
    </source>
</evidence>
<evidence type="ECO:0000256" key="1">
    <source>
        <dbReference type="SAM" id="MobiDB-lite"/>
    </source>
</evidence>
<feature type="region of interest" description="Disordered" evidence="1">
    <location>
        <begin position="82"/>
        <end position="117"/>
    </location>
</feature>
<keyword evidence="2" id="KW-0472">Membrane</keyword>
<dbReference type="EMBL" id="CP126969">
    <property type="protein sequence ID" value="WIM67721.1"/>
    <property type="molecule type" value="Genomic_DNA"/>
</dbReference>
<evidence type="ECO:0000313" key="4">
    <source>
        <dbReference type="Proteomes" id="UP001225598"/>
    </source>
</evidence>
<name>A0ABY8VDH5_9CORY</name>
<dbReference type="Proteomes" id="UP001225598">
    <property type="component" value="Chromosome"/>
</dbReference>
<reference evidence="3 4" key="1">
    <citation type="submission" date="2023-05" db="EMBL/GenBank/DDBJ databases">
        <title>Corynebacterium suedekumii sp. nov. and Corynebacterium breve sp. nov. isolated from raw cow's milk.</title>
        <authorList>
            <person name="Baer M.K."/>
            <person name="Mehl L."/>
            <person name="Hellmuth R."/>
            <person name="Marke G."/>
            <person name="Lipski A."/>
        </authorList>
    </citation>
    <scope>NUCLEOTIDE SEQUENCE [LARGE SCALE GENOMIC DNA]</scope>
    <source>
        <strain evidence="3 4">R4</strain>
    </source>
</reference>
<proteinExistence type="predicted"/>
<dbReference type="RefSeq" id="WP_284825027.1">
    <property type="nucleotide sequence ID" value="NZ_CP126969.1"/>
</dbReference>
<feature type="compositionally biased region" description="Basic and acidic residues" evidence="1">
    <location>
        <begin position="149"/>
        <end position="166"/>
    </location>
</feature>
<feature type="transmembrane region" description="Helical" evidence="2">
    <location>
        <begin position="120"/>
        <end position="141"/>
    </location>
</feature>
<evidence type="ECO:0000313" key="3">
    <source>
        <dbReference type="EMBL" id="WIM67721.1"/>
    </source>
</evidence>